<keyword evidence="2" id="KW-0812">Transmembrane</keyword>
<protein>
    <recommendedName>
        <fullName evidence="4">Lipopolysaccharide assembly protein A domain-containing protein</fullName>
    </recommendedName>
</protein>
<evidence type="ECO:0000256" key="2">
    <source>
        <dbReference type="SAM" id="Phobius"/>
    </source>
</evidence>
<dbReference type="EMBL" id="CAACVI010000001">
    <property type="protein sequence ID" value="VEN72747.1"/>
    <property type="molecule type" value="Genomic_DNA"/>
</dbReference>
<evidence type="ECO:0000256" key="1">
    <source>
        <dbReference type="SAM" id="MobiDB-lite"/>
    </source>
</evidence>
<keyword evidence="2" id="KW-0472">Membrane</keyword>
<gene>
    <name evidence="3" type="ORF">EPICR_10246</name>
</gene>
<name>A0A484HIS6_9BACT</name>
<feature type="transmembrane region" description="Helical" evidence="2">
    <location>
        <begin position="47"/>
        <end position="69"/>
    </location>
</feature>
<evidence type="ECO:0008006" key="4">
    <source>
        <dbReference type="Google" id="ProtNLM"/>
    </source>
</evidence>
<reference evidence="3" key="1">
    <citation type="submission" date="2019-01" db="EMBL/GenBank/DDBJ databases">
        <authorList>
            <consortium name="Genoscope - CEA"/>
            <person name="William W."/>
        </authorList>
    </citation>
    <scope>NUCLEOTIDE SEQUENCE</scope>
    <source>
        <strain evidence="3">CR-1</strain>
    </source>
</reference>
<sequence>MKKMKMVFFVVLAGLCAALFFQNQEFFLTRKSLGIDLWAAAYRTPEISILILALALFVSGVLIGAFFSLSKQMKQKKSIRILTADLKVHRQKIDELEKRLEFPGSPAAQTPVEEPEARETRETAPGAE</sequence>
<feature type="region of interest" description="Disordered" evidence="1">
    <location>
        <begin position="100"/>
        <end position="128"/>
    </location>
</feature>
<evidence type="ECO:0000313" key="3">
    <source>
        <dbReference type="EMBL" id="VEN72747.1"/>
    </source>
</evidence>
<organism evidence="3">
    <name type="scientific">uncultured Desulfobacteraceae bacterium</name>
    <dbReference type="NCBI Taxonomy" id="218296"/>
    <lineage>
        <taxon>Bacteria</taxon>
        <taxon>Pseudomonadati</taxon>
        <taxon>Thermodesulfobacteriota</taxon>
        <taxon>Desulfobacteria</taxon>
        <taxon>Desulfobacterales</taxon>
        <taxon>Desulfobacteraceae</taxon>
        <taxon>environmental samples</taxon>
    </lineage>
</organism>
<dbReference type="AlphaFoldDB" id="A0A484HIS6"/>
<keyword evidence="2" id="KW-1133">Transmembrane helix</keyword>
<proteinExistence type="predicted"/>
<accession>A0A484HIS6</accession>